<feature type="domain" description="Trypanosome variant surface glycoprotein A-type N-terminal" evidence="8">
    <location>
        <begin position="4"/>
        <end position="105"/>
    </location>
</feature>
<dbReference type="EMBL" id="KY404690">
    <property type="protein sequence ID" value="ARB50941.1"/>
    <property type="molecule type" value="Genomic_DNA"/>
</dbReference>
<name>A0A1V0FYL6_9TRYP</name>
<proteinExistence type="predicted"/>
<comment type="subcellular location">
    <subcellularLocation>
        <location evidence="1">Cell membrane</location>
        <topology evidence="1">Lipid-anchor</topology>
        <topology evidence="1">GPI-anchor</topology>
    </subcellularLocation>
</comment>
<dbReference type="GO" id="GO:0005886">
    <property type="term" value="C:plasma membrane"/>
    <property type="evidence" value="ECO:0007669"/>
    <property type="project" value="UniProtKB-SubCell"/>
</dbReference>
<evidence type="ECO:0000256" key="2">
    <source>
        <dbReference type="ARBA" id="ARBA00022475"/>
    </source>
</evidence>
<dbReference type="SUPFAM" id="SSF58087">
    <property type="entry name" value="Variant surface glycoprotein (N-terminal domain)"/>
    <property type="match status" value="1"/>
</dbReference>
<protein>
    <submittedName>
        <fullName evidence="9">Variant surface glycoprotein</fullName>
    </submittedName>
</protein>
<keyword evidence="6" id="KW-0449">Lipoprotein</keyword>
<evidence type="ECO:0000259" key="8">
    <source>
        <dbReference type="Pfam" id="PF00913"/>
    </source>
</evidence>
<reference evidence="9" key="1">
    <citation type="submission" date="2016-12" db="EMBL/GenBank/DDBJ databases">
        <title>Extending the VSGnome of Trypanosoma brucei strain TREU927.</title>
        <authorList>
            <person name="Cross G.A."/>
        </authorList>
    </citation>
    <scope>NUCLEOTIDE SEQUENCE</scope>
    <source>
        <strain evidence="9">Tb927.99.2060</strain>
    </source>
</reference>
<keyword evidence="3" id="KW-0336">GPI-anchor</keyword>
<dbReference type="GO" id="GO:0042783">
    <property type="term" value="P:symbiont-mediated evasion of host immune response"/>
    <property type="evidence" value="ECO:0007669"/>
    <property type="project" value="InterPro"/>
</dbReference>
<dbReference type="AlphaFoldDB" id="A0A1V0FYL6"/>
<organism evidence="9">
    <name type="scientific">Trypanosoma brucei</name>
    <dbReference type="NCBI Taxonomy" id="5691"/>
    <lineage>
        <taxon>Eukaryota</taxon>
        <taxon>Discoba</taxon>
        <taxon>Euglenozoa</taxon>
        <taxon>Kinetoplastea</taxon>
        <taxon>Metakinetoplastina</taxon>
        <taxon>Trypanosomatida</taxon>
        <taxon>Trypanosomatidae</taxon>
        <taxon>Trypanosoma</taxon>
    </lineage>
</organism>
<keyword evidence="4" id="KW-0472">Membrane</keyword>
<keyword evidence="2" id="KW-1003">Cell membrane</keyword>
<dbReference type="InterPro" id="IPR001812">
    <property type="entry name" value="Trypano_VSG_A_N_dom"/>
</dbReference>
<evidence type="ECO:0000256" key="6">
    <source>
        <dbReference type="ARBA" id="ARBA00023288"/>
    </source>
</evidence>
<sequence length="198" mass="21560">MEQAATKLTTAAAVSPEASVIDTATKDAIARYLTDEKADYNKNKDAVDKFISANFGEDGKNIKEQLGTKVEQMKTTKAATGGTGTAKLTDLTSTEELQKAQLYYTVASLVRDKEEKKKNQESPSCPSKAEKASEPPKSADECIKHKTEKPCKDKKGCEFDDKKPEGERCFPKENSSTTSTVSNSIVIKIPLFLAVLTL</sequence>
<dbReference type="GO" id="GO:0098552">
    <property type="term" value="C:side of membrane"/>
    <property type="evidence" value="ECO:0007669"/>
    <property type="project" value="UniProtKB-KW"/>
</dbReference>
<feature type="compositionally biased region" description="Basic and acidic residues" evidence="7">
    <location>
        <begin position="128"/>
        <end position="171"/>
    </location>
</feature>
<accession>A0A1V0FYL6</accession>
<feature type="region of interest" description="Disordered" evidence="7">
    <location>
        <begin position="113"/>
        <end position="181"/>
    </location>
</feature>
<dbReference type="Pfam" id="PF00913">
    <property type="entry name" value="Trypan_glycop"/>
    <property type="match status" value="1"/>
</dbReference>
<evidence type="ECO:0000256" key="1">
    <source>
        <dbReference type="ARBA" id="ARBA00004609"/>
    </source>
</evidence>
<evidence type="ECO:0000256" key="4">
    <source>
        <dbReference type="ARBA" id="ARBA00023136"/>
    </source>
</evidence>
<evidence type="ECO:0000256" key="7">
    <source>
        <dbReference type="SAM" id="MobiDB-lite"/>
    </source>
</evidence>
<keyword evidence="5" id="KW-0325">Glycoprotein</keyword>
<dbReference type="VEuPathDB" id="TriTrypDB:Tb427_000624000"/>
<evidence type="ECO:0000256" key="3">
    <source>
        <dbReference type="ARBA" id="ARBA00022622"/>
    </source>
</evidence>
<evidence type="ECO:0000313" key="9">
    <source>
        <dbReference type="EMBL" id="ARB50941.1"/>
    </source>
</evidence>
<dbReference type="Gene3D" id="1.10.470.10">
    <property type="entry name" value="Variant Surface Glycoprotein, subunit A, domain 2"/>
    <property type="match status" value="1"/>
</dbReference>
<evidence type="ECO:0000256" key="5">
    <source>
        <dbReference type="ARBA" id="ARBA00023180"/>
    </source>
</evidence>